<dbReference type="Proteomes" id="UP001060895">
    <property type="component" value="Unassembled WGS sequence"/>
</dbReference>
<dbReference type="RefSeq" id="WP_220795142.1">
    <property type="nucleotide sequence ID" value="NZ_BAQP01000172.1"/>
</dbReference>
<reference evidence="1" key="1">
    <citation type="submission" date="2013-04" db="EMBL/GenBank/DDBJ databases">
        <title>The genome sequencing project of 58 acetic acid bacteria.</title>
        <authorList>
            <person name="Okamoto-Kainuma A."/>
            <person name="Ishikawa M."/>
            <person name="Umino S."/>
            <person name="Koizumi Y."/>
            <person name="Shiwa Y."/>
            <person name="Yoshikawa H."/>
            <person name="Matsutani M."/>
            <person name="Matsushita K."/>
        </authorList>
    </citation>
    <scope>NUCLEOTIDE SEQUENCE</scope>
    <source>
        <strain evidence="1">DSM 12717</strain>
    </source>
</reference>
<accession>A0ABQ0P824</accession>
<dbReference type="InterPro" id="IPR023811">
    <property type="entry name" value="CHP04076"/>
</dbReference>
<name>A0ABQ0P824_9PROT</name>
<evidence type="ECO:0008006" key="3">
    <source>
        <dbReference type="Google" id="ProtNLM"/>
    </source>
</evidence>
<dbReference type="EMBL" id="BAQP01000172">
    <property type="protein sequence ID" value="GBQ26152.1"/>
    <property type="molecule type" value="Genomic_DNA"/>
</dbReference>
<gene>
    <name evidence="1" type="ORF">AA12717_2272</name>
</gene>
<evidence type="ECO:0000313" key="1">
    <source>
        <dbReference type="EMBL" id="GBQ26152.1"/>
    </source>
</evidence>
<organism evidence="1 2">
    <name type="scientific">Gluconacetobacter sacchari DSM 12717</name>
    <dbReference type="NCBI Taxonomy" id="1307940"/>
    <lineage>
        <taxon>Bacteria</taxon>
        <taxon>Pseudomonadati</taxon>
        <taxon>Pseudomonadota</taxon>
        <taxon>Alphaproteobacteria</taxon>
        <taxon>Acetobacterales</taxon>
        <taxon>Acetobacteraceae</taxon>
        <taxon>Gluconacetobacter</taxon>
    </lineage>
</organism>
<keyword evidence="2" id="KW-1185">Reference proteome</keyword>
<comment type="caution">
    <text evidence="1">The sequence shown here is derived from an EMBL/GenBank/DDBJ whole genome shotgun (WGS) entry which is preliminary data.</text>
</comment>
<proteinExistence type="predicted"/>
<dbReference type="NCBIfam" id="TIGR04076">
    <property type="entry name" value="TIGR04076 family protein"/>
    <property type="match status" value="1"/>
</dbReference>
<protein>
    <recommendedName>
        <fullName evidence="3">TIGR04076 family protein</fullName>
    </recommendedName>
</protein>
<sequence>MDERPAAPMAPDEFELYDLRIELVAPESAKIWCNGKPGDYFEMRGELLYFREDMPFSAYSLAAVLPLLPAKQRVTAAQDWMSTDSEVACPDPCCPSRLRITRIGRRRFKHEETTAVPLAISKDTAA</sequence>
<evidence type="ECO:0000313" key="2">
    <source>
        <dbReference type="Proteomes" id="UP001060895"/>
    </source>
</evidence>